<dbReference type="EMBL" id="AJWZ01011885">
    <property type="protein sequence ID" value="EKC43802.1"/>
    <property type="molecule type" value="Genomic_DNA"/>
</dbReference>
<proteinExistence type="predicted"/>
<organism evidence="1">
    <name type="scientific">human gut metagenome</name>
    <dbReference type="NCBI Taxonomy" id="408170"/>
    <lineage>
        <taxon>unclassified sequences</taxon>
        <taxon>metagenomes</taxon>
        <taxon>organismal metagenomes</taxon>
    </lineage>
</organism>
<accession>K1R3J6</accession>
<feature type="non-terminal residue" evidence="1">
    <location>
        <position position="51"/>
    </location>
</feature>
<name>K1R3J6_9ZZZZ</name>
<dbReference type="AlphaFoldDB" id="K1R3J6"/>
<comment type="caution">
    <text evidence="1">The sequence shown here is derived from an EMBL/GenBank/DDBJ whole genome shotgun (WGS) entry which is preliminary data.</text>
</comment>
<gene>
    <name evidence="1" type="ORF">OBE_17811</name>
</gene>
<protein>
    <submittedName>
        <fullName evidence="1">Uncharacterized protein</fullName>
    </submittedName>
</protein>
<reference evidence="1" key="1">
    <citation type="journal article" date="2013" name="Environ. Microbiol.">
        <title>Microbiota from the distal guts of lean and obese adolescents exhibit partial functional redundancy besides clear differences in community structure.</title>
        <authorList>
            <person name="Ferrer M."/>
            <person name="Ruiz A."/>
            <person name="Lanza F."/>
            <person name="Haange S.B."/>
            <person name="Oberbach A."/>
            <person name="Till H."/>
            <person name="Bargiela R."/>
            <person name="Campoy C."/>
            <person name="Segura M.T."/>
            <person name="Richter M."/>
            <person name="von Bergen M."/>
            <person name="Seifert J."/>
            <person name="Suarez A."/>
        </authorList>
    </citation>
    <scope>NUCLEOTIDE SEQUENCE</scope>
</reference>
<evidence type="ECO:0000313" key="1">
    <source>
        <dbReference type="EMBL" id="EKC43802.1"/>
    </source>
</evidence>
<sequence length="51" mass="5840">MACCSAFIGRDAKEYLPLFLKAAERGDIPRENVAMMEDRICLFEGRPQRYG</sequence>